<sequence length="65" mass="7112">MKSLNRLKQLLHDESGVTVIEYGLIVALICIAIMASLRNVADETNGLWAIVTKHVNTAMEESGDD</sequence>
<gene>
    <name evidence="2" type="ORF">NT2_02_04800</name>
</gene>
<evidence type="ECO:0000313" key="2">
    <source>
        <dbReference type="EMBL" id="GAD48396.1"/>
    </source>
</evidence>
<evidence type="ECO:0000256" key="1">
    <source>
        <dbReference type="SAM" id="Phobius"/>
    </source>
</evidence>
<proteinExistence type="predicted"/>
<keyword evidence="1" id="KW-0812">Transmembrane</keyword>
<accession>U2Y5J8</accession>
<protein>
    <submittedName>
        <fullName evidence="2">Putative pilin component</fullName>
    </submittedName>
</protein>
<dbReference type="InterPro" id="IPR007047">
    <property type="entry name" value="Flp_Fap"/>
</dbReference>
<comment type="caution">
    <text evidence="2">The sequence shown here is derived from an EMBL/GenBank/DDBJ whole genome shotgun (WGS) entry which is preliminary data.</text>
</comment>
<dbReference type="RefSeq" id="WP_021689303.1">
    <property type="nucleotide sequence ID" value="NZ_BASZ01000002.1"/>
</dbReference>
<keyword evidence="1" id="KW-0472">Membrane</keyword>
<dbReference type="Proteomes" id="UP000016568">
    <property type="component" value="Unassembled WGS sequence"/>
</dbReference>
<dbReference type="KEGG" id="ntd:EGO55_01950"/>
<dbReference type="Pfam" id="PF04964">
    <property type="entry name" value="Flp_Fap"/>
    <property type="match status" value="1"/>
</dbReference>
<keyword evidence="1" id="KW-1133">Transmembrane helix</keyword>
<reference evidence="2 3" key="1">
    <citation type="submission" date="2013-09" db="EMBL/GenBank/DDBJ databases">
        <title>Whole genome shotgun sequence of Novosphingobium tardaugens NBRC 16725.</title>
        <authorList>
            <person name="Isaki S."/>
            <person name="Hosoyama A."/>
            <person name="Tsuchikane K."/>
            <person name="Katsumata H."/>
            <person name="Ando Y."/>
            <person name="Yamazaki S."/>
            <person name="Fujita N."/>
        </authorList>
    </citation>
    <scope>NUCLEOTIDE SEQUENCE [LARGE SCALE GENOMIC DNA]</scope>
    <source>
        <strain evidence="2 3">NBRC 16725</strain>
    </source>
</reference>
<name>U2Y5J8_9SPHN</name>
<feature type="transmembrane region" description="Helical" evidence="1">
    <location>
        <begin position="20"/>
        <end position="37"/>
    </location>
</feature>
<dbReference type="AlphaFoldDB" id="U2Y5J8"/>
<dbReference type="EMBL" id="BASZ01000002">
    <property type="protein sequence ID" value="GAD48396.1"/>
    <property type="molecule type" value="Genomic_DNA"/>
</dbReference>
<evidence type="ECO:0000313" key="3">
    <source>
        <dbReference type="Proteomes" id="UP000016568"/>
    </source>
</evidence>
<organism evidence="2 3">
    <name type="scientific">Caenibius tardaugens NBRC 16725</name>
    <dbReference type="NCBI Taxonomy" id="1219035"/>
    <lineage>
        <taxon>Bacteria</taxon>
        <taxon>Pseudomonadati</taxon>
        <taxon>Pseudomonadota</taxon>
        <taxon>Alphaproteobacteria</taxon>
        <taxon>Sphingomonadales</taxon>
        <taxon>Erythrobacteraceae</taxon>
        <taxon>Caenibius</taxon>
    </lineage>
</organism>
<keyword evidence="3" id="KW-1185">Reference proteome</keyword>
<dbReference type="OrthoDB" id="5325135at2"/>